<name>A0ABD3TZP7_SINWO</name>
<dbReference type="AlphaFoldDB" id="A0ABD3TZP7"/>
<organism evidence="1 2">
    <name type="scientific">Sinanodonta woodiana</name>
    <name type="common">Chinese pond mussel</name>
    <name type="synonym">Anodonta woodiana</name>
    <dbReference type="NCBI Taxonomy" id="1069815"/>
    <lineage>
        <taxon>Eukaryota</taxon>
        <taxon>Metazoa</taxon>
        <taxon>Spiralia</taxon>
        <taxon>Lophotrochozoa</taxon>
        <taxon>Mollusca</taxon>
        <taxon>Bivalvia</taxon>
        <taxon>Autobranchia</taxon>
        <taxon>Heteroconchia</taxon>
        <taxon>Palaeoheterodonta</taxon>
        <taxon>Unionida</taxon>
        <taxon>Unionoidea</taxon>
        <taxon>Unionidae</taxon>
        <taxon>Unioninae</taxon>
        <taxon>Sinanodonta</taxon>
    </lineage>
</organism>
<keyword evidence="2" id="KW-1185">Reference proteome</keyword>
<proteinExistence type="predicted"/>
<evidence type="ECO:0000313" key="2">
    <source>
        <dbReference type="Proteomes" id="UP001634394"/>
    </source>
</evidence>
<comment type="caution">
    <text evidence="1">The sequence shown here is derived from an EMBL/GenBank/DDBJ whole genome shotgun (WGS) entry which is preliminary data.</text>
</comment>
<protein>
    <submittedName>
        <fullName evidence="1">Uncharacterized protein</fullName>
    </submittedName>
</protein>
<dbReference type="Proteomes" id="UP001634394">
    <property type="component" value="Unassembled WGS sequence"/>
</dbReference>
<evidence type="ECO:0000313" key="1">
    <source>
        <dbReference type="EMBL" id="KAL3842265.1"/>
    </source>
</evidence>
<sequence>MSNLMESLLNWIREEFLAEVDPMTLAQALFNDDVIDASFMDELTEMSLEGSSNDLIGRRMIQCLPYYCSSSQLYSALCKTGNQTLAKRMNRIAKSQNGNCGRPVVVDGGVNRRSVRLFFRDLKNCIYSCKLEDPQKSLRKMALLYDKNMRLETLSLTRQSLADKLTMILAVELDAPIEENELFVHPPSSEDQRNRCSIINRMKDLVSETSSPLITNMIIFTRVSIEKAMQRKFEEGESDLKIALQNACQTNPCLEKADMYYRIAHFYHRKFEHYPCEETRKSLMTFAEIGLGMLGNEAKVVQCQWRVLFCIRMVFCQLCMSTECRIIPQKVSIGGIEKSKQLLAIMEESWEGITNKTKLFYYMAKARLCEVTNDIHMAVHFAKKTKQIALENRSKHLKYINEYLSFLASGLERGLGITALCDAADLDSSGNSSVAMSVTESESITCVECRNPSISLETASAVVESRETTADNCYTIDGVTWLSTALELGSKSLAEHMHLTYTWINGEPDLKPNVHKYIKGDRKLVFSSEPCSFDDDLLFGDGH</sequence>
<dbReference type="EMBL" id="JBJQND010000017">
    <property type="protein sequence ID" value="KAL3842265.1"/>
    <property type="molecule type" value="Genomic_DNA"/>
</dbReference>
<accession>A0ABD3TZP7</accession>
<gene>
    <name evidence="1" type="ORF">ACJMK2_020297</name>
</gene>
<reference evidence="1 2" key="1">
    <citation type="submission" date="2024-11" db="EMBL/GenBank/DDBJ databases">
        <title>Chromosome-level genome assembly of the freshwater bivalve Anodonta woodiana.</title>
        <authorList>
            <person name="Chen X."/>
        </authorList>
    </citation>
    <scope>NUCLEOTIDE SEQUENCE [LARGE SCALE GENOMIC DNA]</scope>
    <source>
        <strain evidence="1">MN2024</strain>
        <tissue evidence="1">Gills</tissue>
    </source>
</reference>